<dbReference type="VEuPathDB" id="FungiDB:AMAG_13657"/>
<protein>
    <submittedName>
        <fullName evidence="1">Uncharacterized protein</fullName>
    </submittedName>
</protein>
<name>A0A0L0T3K7_ALLM3</name>
<evidence type="ECO:0000313" key="1">
    <source>
        <dbReference type="EMBL" id="KNE69275.1"/>
    </source>
</evidence>
<gene>
    <name evidence="1" type="ORF">AMAG_13657</name>
</gene>
<dbReference type="InterPro" id="IPR002637">
    <property type="entry name" value="RdgB/HAM1"/>
</dbReference>
<dbReference type="AlphaFoldDB" id="A0A0L0T3K7"/>
<evidence type="ECO:0000313" key="2">
    <source>
        <dbReference type="Proteomes" id="UP000054350"/>
    </source>
</evidence>
<dbReference type="OrthoDB" id="5515733at2759"/>
<accession>A0A0L0T3K7</accession>
<dbReference type="GO" id="GO:0009143">
    <property type="term" value="P:nucleoside triphosphate catabolic process"/>
    <property type="evidence" value="ECO:0007669"/>
    <property type="project" value="InterPro"/>
</dbReference>
<dbReference type="Proteomes" id="UP000054350">
    <property type="component" value="Unassembled WGS sequence"/>
</dbReference>
<dbReference type="STRING" id="578462.A0A0L0T3K7"/>
<reference evidence="1 2" key="1">
    <citation type="submission" date="2009-11" db="EMBL/GenBank/DDBJ databases">
        <title>Annotation of Allomyces macrogynus ATCC 38327.</title>
        <authorList>
            <consortium name="The Broad Institute Genome Sequencing Platform"/>
            <person name="Russ C."/>
            <person name="Cuomo C."/>
            <person name="Burger G."/>
            <person name="Gray M.W."/>
            <person name="Holland P.W.H."/>
            <person name="King N."/>
            <person name="Lang F.B.F."/>
            <person name="Roger A.J."/>
            <person name="Ruiz-Trillo I."/>
            <person name="Young S.K."/>
            <person name="Zeng Q."/>
            <person name="Gargeya S."/>
            <person name="Fitzgerald M."/>
            <person name="Haas B."/>
            <person name="Abouelleil A."/>
            <person name="Alvarado L."/>
            <person name="Arachchi H.M."/>
            <person name="Berlin A."/>
            <person name="Chapman S.B."/>
            <person name="Gearin G."/>
            <person name="Goldberg J."/>
            <person name="Griggs A."/>
            <person name="Gujja S."/>
            <person name="Hansen M."/>
            <person name="Heiman D."/>
            <person name="Howarth C."/>
            <person name="Larimer J."/>
            <person name="Lui A."/>
            <person name="MacDonald P.J.P."/>
            <person name="McCowen C."/>
            <person name="Montmayeur A."/>
            <person name="Murphy C."/>
            <person name="Neiman D."/>
            <person name="Pearson M."/>
            <person name="Priest M."/>
            <person name="Roberts A."/>
            <person name="Saif S."/>
            <person name="Shea T."/>
            <person name="Sisk P."/>
            <person name="Stolte C."/>
            <person name="Sykes S."/>
            <person name="Wortman J."/>
            <person name="Nusbaum C."/>
            <person name="Birren B."/>
        </authorList>
    </citation>
    <scope>NUCLEOTIDE SEQUENCE [LARGE SCALE GENOMIC DNA]</scope>
    <source>
        <strain evidence="1 2">ATCC 38327</strain>
    </source>
</reference>
<proteinExistence type="predicted"/>
<dbReference type="EMBL" id="GG745360">
    <property type="protein sequence ID" value="KNE69275.1"/>
    <property type="molecule type" value="Genomic_DNA"/>
</dbReference>
<dbReference type="SUPFAM" id="SSF52972">
    <property type="entry name" value="ITPase-like"/>
    <property type="match status" value="1"/>
</dbReference>
<dbReference type="Pfam" id="PF01725">
    <property type="entry name" value="Ham1p_like"/>
    <property type="match status" value="1"/>
</dbReference>
<sequence length="501" mass="55480">MAKYLDPPAARADGLEAVEYARTVHLFDFDDNVFHMPTPILLFNDEGETFRVSTGAYAVLKVPENRGLRQLHGYHVRFPDSLLEFAENPHHDAGSFYLRDLKKALGLDGDGAATEPTRSDWQGPLWDQFVDALARDPDNVWIITARLHAPETIHAGLQYLVGLGLLPVAPALDRIWPVANDGFRARFDQEFVPETLPHLPGEPHMHWSTFKAVLMRHLLDRFAHFPEGRTLCKYSDDDAKNVEATCQLVPTVLADLEPVHPIDFQVYSTAQVPLPSVTFFTSEPGIESTRVPFALNFAADTPSAKWATIDLRLNTSNALKLHELTTLLAPYFASVTATLHDVPEPAADPITVIRYKASAAGDGVLCDDTSLEIPAAGADSPSANVKWVLDTLSEHAGERAMFVSMLGVRFGDTVAIYRGEVWGKIVADPRGGDRMPFKPGFLPWLVPDGEESGRTLAEIIADGDNYDAYNARHMAVQDLLRDKPYMTCAVLEQWTGPFQQE</sequence>
<dbReference type="InterPro" id="IPR029001">
    <property type="entry name" value="ITPase-like_fam"/>
</dbReference>
<dbReference type="eggNOG" id="ENOG502RUCG">
    <property type="taxonomic scope" value="Eukaryota"/>
</dbReference>
<dbReference type="GO" id="GO:0047429">
    <property type="term" value="F:nucleoside triphosphate diphosphatase activity"/>
    <property type="evidence" value="ECO:0007669"/>
    <property type="project" value="InterPro"/>
</dbReference>
<keyword evidence="2" id="KW-1185">Reference proteome</keyword>
<organism evidence="1 2">
    <name type="scientific">Allomyces macrogynus (strain ATCC 38327)</name>
    <name type="common">Allomyces javanicus var. macrogynus</name>
    <dbReference type="NCBI Taxonomy" id="578462"/>
    <lineage>
        <taxon>Eukaryota</taxon>
        <taxon>Fungi</taxon>
        <taxon>Fungi incertae sedis</taxon>
        <taxon>Blastocladiomycota</taxon>
        <taxon>Blastocladiomycetes</taxon>
        <taxon>Blastocladiales</taxon>
        <taxon>Blastocladiaceae</taxon>
        <taxon>Allomyces</taxon>
    </lineage>
</organism>
<dbReference type="Gene3D" id="3.90.950.10">
    <property type="match status" value="1"/>
</dbReference>
<reference evidence="2" key="2">
    <citation type="submission" date="2009-11" db="EMBL/GenBank/DDBJ databases">
        <title>The Genome Sequence of Allomyces macrogynus strain ATCC 38327.</title>
        <authorList>
            <consortium name="The Broad Institute Genome Sequencing Platform"/>
            <person name="Russ C."/>
            <person name="Cuomo C."/>
            <person name="Shea T."/>
            <person name="Young S.K."/>
            <person name="Zeng Q."/>
            <person name="Koehrsen M."/>
            <person name="Haas B."/>
            <person name="Borodovsky M."/>
            <person name="Guigo R."/>
            <person name="Alvarado L."/>
            <person name="Berlin A."/>
            <person name="Borenstein D."/>
            <person name="Chen Z."/>
            <person name="Engels R."/>
            <person name="Freedman E."/>
            <person name="Gellesch M."/>
            <person name="Goldberg J."/>
            <person name="Griggs A."/>
            <person name="Gujja S."/>
            <person name="Heiman D."/>
            <person name="Hepburn T."/>
            <person name="Howarth C."/>
            <person name="Jen D."/>
            <person name="Larson L."/>
            <person name="Lewis B."/>
            <person name="Mehta T."/>
            <person name="Park D."/>
            <person name="Pearson M."/>
            <person name="Roberts A."/>
            <person name="Saif S."/>
            <person name="Shenoy N."/>
            <person name="Sisk P."/>
            <person name="Stolte C."/>
            <person name="Sykes S."/>
            <person name="Walk T."/>
            <person name="White J."/>
            <person name="Yandava C."/>
            <person name="Burger G."/>
            <person name="Gray M.W."/>
            <person name="Holland P.W.H."/>
            <person name="King N."/>
            <person name="Lang F.B.F."/>
            <person name="Roger A.J."/>
            <person name="Ruiz-Trillo I."/>
            <person name="Lander E."/>
            <person name="Nusbaum C."/>
        </authorList>
    </citation>
    <scope>NUCLEOTIDE SEQUENCE [LARGE SCALE GENOMIC DNA]</scope>
    <source>
        <strain evidence="2">ATCC 38327</strain>
    </source>
</reference>